<protein>
    <submittedName>
        <fullName evidence="3">D-alanyl-D-alanine carboxypeptidase DacC</fullName>
    </submittedName>
</protein>
<dbReference type="NCBIfam" id="TIGR00666">
    <property type="entry name" value="PBP4"/>
    <property type="match status" value="1"/>
</dbReference>
<keyword evidence="3" id="KW-0121">Carboxypeptidase</keyword>
<dbReference type="EMBL" id="BMJD01000021">
    <property type="protein sequence ID" value="GGB47735.1"/>
    <property type="molecule type" value="Genomic_DNA"/>
</dbReference>
<gene>
    <name evidence="3" type="primary">dacC</name>
    <name evidence="3" type="ORF">GCM10011409_26560</name>
</gene>
<dbReference type="InterPro" id="IPR012338">
    <property type="entry name" value="Beta-lactam/transpept-like"/>
</dbReference>
<accession>A0A9W5TYK1</accession>
<keyword evidence="4" id="KW-1185">Reference proteome</keyword>
<reference evidence="3" key="2">
    <citation type="submission" date="2020-09" db="EMBL/GenBank/DDBJ databases">
        <authorList>
            <person name="Sun Q."/>
            <person name="Zhou Y."/>
        </authorList>
    </citation>
    <scope>NUCLEOTIDE SEQUENCE</scope>
    <source>
        <strain evidence="3">CGMCC 1.15454</strain>
    </source>
</reference>
<dbReference type="Proteomes" id="UP000621492">
    <property type="component" value="Unassembled WGS sequence"/>
</dbReference>
<evidence type="ECO:0000313" key="4">
    <source>
        <dbReference type="Proteomes" id="UP000621492"/>
    </source>
</evidence>
<proteinExistence type="inferred from homology"/>
<evidence type="ECO:0000256" key="2">
    <source>
        <dbReference type="ARBA" id="ARBA00022801"/>
    </source>
</evidence>
<dbReference type="PANTHER" id="PTHR30023">
    <property type="entry name" value="D-ALANYL-D-ALANINE CARBOXYPEPTIDASE"/>
    <property type="match status" value="1"/>
</dbReference>
<comment type="similarity">
    <text evidence="1">Belongs to the peptidase S13 family.</text>
</comment>
<dbReference type="PANTHER" id="PTHR30023:SF0">
    <property type="entry name" value="PENICILLIN-SENSITIVE CARBOXYPEPTIDASE A"/>
    <property type="match status" value="1"/>
</dbReference>
<name>A0A9W5TYK1_9BACI</name>
<dbReference type="Gene3D" id="3.40.710.10">
    <property type="entry name" value="DD-peptidase/beta-lactamase superfamily"/>
    <property type="match status" value="1"/>
</dbReference>
<keyword evidence="2" id="KW-0378">Hydrolase</keyword>
<keyword evidence="3" id="KW-0645">Protease</keyword>
<comment type="caution">
    <text evidence="3">The sequence shown here is derived from an EMBL/GenBank/DDBJ whole genome shotgun (WGS) entry which is preliminary data.</text>
</comment>
<dbReference type="InterPro" id="IPR000667">
    <property type="entry name" value="Peptidase_S13"/>
</dbReference>
<dbReference type="PRINTS" id="PR00922">
    <property type="entry name" value="DADACBPTASE3"/>
</dbReference>
<evidence type="ECO:0000313" key="3">
    <source>
        <dbReference type="EMBL" id="GGB47735.1"/>
    </source>
</evidence>
<dbReference type="Pfam" id="PF02113">
    <property type="entry name" value="Peptidase_S13"/>
    <property type="match status" value="1"/>
</dbReference>
<sequence length="512" mass="56013">MDWRTCTRNSLLLVLLTFLAIVPFMDREEGLLVKASDENTEAVFDENATLDEKLEAILDNEHLDGTTTGVSIKKAETGELLFEQLGDIRLHPASNMKLLTAAAALETLGKDYRFRTEVLTDGNKKGKVLHGNLYLKGKGDPTLLKEDLDQFAKKLKEFGINKIKGDLVSDDTWYDDVRLSQDLNWSDEPFYTGAQVSALTLSPNEDYDAGTVIVEVNPSQNPARRAEVTVTPETNYVTIVNKTKMVAADGEKDISIEREHGSNKIIVEGTMPEDGSTSRAWSSVWEPAGYVLSVFKASLKEQGIDFIGKSKEKYNATPDGARILTFKESMPLKELLIPFMKLSNNGHGEMLTKEMGKVVGKEGSWDEGLKVIKDVAEDLGVNPDTIQLRDGSGMSHKTMIPANDLTQLLVEAQNKSWFPAFKKSLPIAGEPDRLVGGTLRNRMTSGPAKGNVTAKTGSLTGVSTLSGYVTSKDGEDLVFSILINNYLGSSGKITAIEDAIATTLAEHEMEGQ</sequence>
<dbReference type="RefSeq" id="WP_188725330.1">
    <property type="nucleotide sequence ID" value="NZ_BMJD01000021.1"/>
</dbReference>
<organism evidence="3 4">
    <name type="scientific">Lentibacillus populi</name>
    <dbReference type="NCBI Taxonomy" id="1827502"/>
    <lineage>
        <taxon>Bacteria</taxon>
        <taxon>Bacillati</taxon>
        <taxon>Bacillota</taxon>
        <taxon>Bacilli</taxon>
        <taxon>Bacillales</taxon>
        <taxon>Bacillaceae</taxon>
        <taxon>Lentibacillus</taxon>
    </lineage>
</organism>
<dbReference type="SUPFAM" id="SSF56601">
    <property type="entry name" value="beta-lactamase/transpeptidase-like"/>
    <property type="match status" value="1"/>
</dbReference>
<dbReference type="GO" id="GO:0006508">
    <property type="term" value="P:proteolysis"/>
    <property type="evidence" value="ECO:0007669"/>
    <property type="project" value="InterPro"/>
</dbReference>
<dbReference type="AlphaFoldDB" id="A0A9W5TYK1"/>
<reference evidence="3" key="1">
    <citation type="journal article" date="2014" name="Int. J. Syst. Evol. Microbiol.">
        <title>Complete genome sequence of Corynebacterium casei LMG S-19264T (=DSM 44701T), isolated from a smear-ripened cheese.</title>
        <authorList>
            <consortium name="US DOE Joint Genome Institute (JGI-PGF)"/>
            <person name="Walter F."/>
            <person name="Albersmeier A."/>
            <person name="Kalinowski J."/>
            <person name="Ruckert C."/>
        </authorList>
    </citation>
    <scope>NUCLEOTIDE SEQUENCE</scope>
    <source>
        <strain evidence="3">CGMCC 1.15454</strain>
    </source>
</reference>
<dbReference type="GO" id="GO:0000270">
    <property type="term" value="P:peptidoglycan metabolic process"/>
    <property type="evidence" value="ECO:0007669"/>
    <property type="project" value="TreeGrafter"/>
</dbReference>
<evidence type="ECO:0000256" key="1">
    <source>
        <dbReference type="ARBA" id="ARBA00006096"/>
    </source>
</evidence>
<dbReference type="GO" id="GO:0004185">
    <property type="term" value="F:serine-type carboxypeptidase activity"/>
    <property type="evidence" value="ECO:0007669"/>
    <property type="project" value="InterPro"/>
</dbReference>
<dbReference type="Gene3D" id="3.50.80.20">
    <property type="entry name" value="D-Ala-D-Ala carboxypeptidase C, peptidase S13"/>
    <property type="match status" value="1"/>
</dbReference>